<dbReference type="GO" id="GO:0005262">
    <property type="term" value="F:calcium channel activity"/>
    <property type="evidence" value="ECO:0007669"/>
    <property type="project" value="TreeGrafter"/>
</dbReference>
<keyword evidence="4 5" id="KW-0472">Membrane</keyword>
<dbReference type="GO" id="GO:0005886">
    <property type="term" value="C:plasma membrane"/>
    <property type="evidence" value="ECO:0007669"/>
    <property type="project" value="TreeGrafter"/>
</dbReference>
<keyword evidence="2 5" id="KW-0812">Transmembrane</keyword>
<dbReference type="InterPro" id="IPR004837">
    <property type="entry name" value="NaCa_Exmemb"/>
</dbReference>
<organism evidence="7">
    <name type="scientific">uncultured Poseidoniia archaeon</name>
    <dbReference type="NCBI Taxonomy" id="1697135"/>
    <lineage>
        <taxon>Archaea</taxon>
        <taxon>Methanobacteriati</taxon>
        <taxon>Thermoplasmatota</taxon>
        <taxon>Candidatus Poseidoniia</taxon>
        <taxon>environmental samples</taxon>
    </lineage>
</organism>
<evidence type="ECO:0000256" key="5">
    <source>
        <dbReference type="SAM" id="Phobius"/>
    </source>
</evidence>
<comment type="subcellular location">
    <subcellularLocation>
        <location evidence="1">Membrane</location>
        <topology evidence="1">Multi-pass membrane protein</topology>
    </subcellularLocation>
</comment>
<dbReference type="PANTHER" id="PTHR10846">
    <property type="entry name" value="SODIUM/POTASSIUM/CALCIUM EXCHANGER"/>
    <property type="match status" value="1"/>
</dbReference>
<feature type="transmembrane region" description="Helical" evidence="5">
    <location>
        <begin position="12"/>
        <end position="29"/>
    </location>
</feature>
<dbReference type="Gene3D" id="1.20.1420.30">
    <property type="entry name" value="NCX, central ion-binding region"/>
    <property type="match status" value="1"/>
</dbReference>
<proteinExistence type="predicted"/>
<feature type="transmembrane region" description="Helical" evidence="5">
    <location>
        <begin position="279"/>
        <end position="295"/>
    </location>
</feature>
<name>A0A1B1TB12_9ARCH</name>
<accession>A0A1B1TB12</accession>
<dbReference type="Gene3D" id="6.10.280.80">
    <property type="entry name" value="NCX, peripheral helical region"/>
    <property type="match status" value="1"/>
</dbReference>
<evidence type="ECO:0000259" key="6">
    <source>
        <dbReference type="Pfam" id="PF01699"/>
    </source>
</evidence>
<dbReference type="InterPro" id="IPR044880">
    <property type="entry name" value="NCX_ion-bd_dom_sf"/>
</dbReference>
<feature type="transmembrane region" description="Helical" evidence="5">
    <location>
        <begin position="247"/>
        <end position="267"/>
    </location>
</feature>
<reference evidence="7" key="2">
    <citation type="journal article" date="2015" name="ISME J.">
        <title>A new class of marine Euryarchaeota group II from the Mediterranean deep chlorophyll maximum.</title>
        <authorList>
            <person name="Martin-Cuadrado A.B."/>
            <person name="Garcia-Heredia I."/>
            <person name="Molto A.G."/>
            <person name="Lopez-Ubeda R."/>
            <person name="Kimes N."/>
            <person name="Lopez-Garcia P."/>
            <person name="Moreira D."/>
            <person name="Rodriguez-Valera F."/>
        </authorList>
    </citation>
    <scope>NUCLEOTIDE SEQUENCE</scope>
</reference>
<feature type="transmembrane region" description="Helical" evidence="5">
    <location>
        <begin position="302"/>
        <end position="320"/>
    </location>
</feature>
<dbReference type="EMBL" id="KP211834">
    <property type="protein sequence ID" value="ANV79477.1"/>
    <property type="molecule type" value="Genomic_DNA"/>
</dbReference>
<dbReference type="GO" id="GO:0006874">
    <property type="term" value="P:intracellular calcium ion homeostasis"/>
    <property type="evidence" value="ECO:0007669"/>
    <property type="project" value="TreeGrafter"/>
</dbReference>
<dbReference type="NCBIfam" id="TIGR00367">
    <property type="entry name" value="calcium/sodium antiporter"/>
    <property type="match status" value="1"/>
</dbReference>
<evidence type="ECO:0000256" key="1">
    <source>
        <dbReference type="ARBA" id="ARBA00004141"/>
    </source>
</evidence>
<sequence length="321" mass="33522">MLSFLSDLPDLVLVILGFIFLIFGGESVVQGAITIARKMNVSPLLIGFTIVAVGTSLPELAVTLNAVSSNNQDLVDLAVGGVLGSNVANVMLVLGTAAMLGACDKPGVGIKKDAMAVIMASIILLFTVLMGEVTQIIGILMVIALISYYAYSYNYSKKLGLDEELEETWMGENMLLAMIVTILGGAMIVLGAELLIEGSKGIADSFGISESIVGLSVIALGTSLPELAVTMVAALRGHKGVAIGNVLGSNVINILGILGISSAYAGGIIVSEEFAGRDIWIVMITSGLVAIMLLNERKITKTLGVTMVIGYLSYMVLLYTL</sequence>
<feature type="transmembrane region" description="Helical" evidence="5">
    <location>
        <begin position="114"/>
        <end position="130"/>
    </location>
</feature>
<keyword evidence="3 5" id="KW-1133">Transmembrane helix</keyword>
<evidence type="ECO:0000256" key="3">
    <source>
        <dbReference type="ARBA" id="ARBA00022989"/>
    </source>
</evidence>
<feature type="transmembrane region" description="Helical" evidence="5">
    <location>
        <begin position="77"/>
        <end position="102"/>
    </location>
</feature>
<dbReference type="PANTHER" id="PTHR10846:SF8">
    <property type="entry name" value="INNER MEMBRANE PROTEIN YRBG"/>
    <property type="match status" value="1"/>
</dbReference>
<evidence type="ECO:0000313" key="7">
    <source>
        <dbReference type="EMBL" id="ANV79477.1"/>
    </source>
</evidence>
<dbReference type="Pfam" id="PF01699">
    <property type="entry name" value="Na_Ca_ex"/>
    <property type="match status" value="2"/>
</dbReference>
<evidence type="ECO:0000256" key="4">
    <source>
        <dbReference type="ARBA" id="ARBA00023136"/>
    </source>
</evidence>
<dbReference type="GO" id="GO:0008273">
    <property type="term" value="F:calcium, potassium:sodium antiporter activity"/>
    <property type="evidence" value="ECO:0007669"/>
    <property type="project" value="TreeGrafter"/>
</dbReference>
<feature type="transmembrane region" description="Helical" evidence="5">
    <location>
        <begin position="174"/>
        <end position="192"/>
    </location>
</feature>
<protein>
    <submittedName>
        <fullName evidence="7">Sodium/calcium exchanger (YrbG)</fullName>
    </submittedName>
</protein>
<feature type="transmembrane region" description="Helical" evidence="5">
    <location>
        <begin position="41"/>
        <end position="57"/>
    </location>
</feature>
<dbReference type="AlphaFoldDB" id="A0A1B1TB12"/>
<feature type="transmembrane region" description="Helical" evidence="5">
    <location>
        <begin position="136"/>
        <end position="153"/>
    </location>
</feature>
<dbReference type="InterPro" id="IPR004481">
    <property type="entry name" value="K/Na/Ca-exchanger"/>
</dbReference>
<feature type="domain" description="Sodium/calcium exchanger membrane region" evidence="6">
    <location>
        <begin position="177"/>
        <end position="319"/>
    </location>
</feature>
<reference evidence="7" key="1">
    <citation type="submission" date="2014-11" db="EMBL/GenBank/DDBJ databases">
        <authorList>
            <person name="Zhu J."/>
            <person name="Qi W."/>
            <person name="Song R."/>
        </authorList>
    </citation>
    <scope>NUCLEOTIDE SEQUENCE</scope>
</reference>
<evidence type="ECO:0000256" key="2">
    <source>
        <dbReference type="ARBA" id="ARBA00022692"/>
    </source>
</evidence>
<feature type="domain" description="Sodium/calcium exchanger membrane region" evidence="6">
    <location>
        <begin position="11"/>
        <end position="153"/>
    </location>
</feature>
<feature type="transmembrane region" description="Helical" evidence="5">
    <location>
        <begin position="212"/>
        <end position="235"/>
    </location>
</feature>